<dbReference type="AlphaFoldDB" id="A0A5N5EFS1"/>
<name>A0A5N5EFS1_9ACTN</name>
<dbReference type="Proteomes" id="UP000326907">
    <property type="component" value="Unassembled WGS sequence"/>
</dbReference>
<organism evidence="2 3">
    <name type="scientific">Streptomyces arboris</name>
    <dbReference type="NCBI Taxonomy" id="2600619"/>
    <lineage>
        <taxon>Bacteria</taxon>
        <taxon>Bacillati</taxon>
        <taxon>Actinomycetota</taxon>
        <taxon>Actinomycetes</taxon>
        <taxon>Kitasatosporales</taxon>
        <taxon>Streptomycetaceae</taxon>
        <taxon>Streptomyces</taxon>
    </lineage>
</organism>
<keyword evidence="3" id="KW-1185">Reference proteome</keyword>
<protein>
    <submittedName>
        <fullName evidence="2">Uncharacterized protein</fullName>
    </submittedName>
</protein>
<gene>
    <name evidence="2" type="ORF">F5983_36210</name>
</gene>
<comment type="caution">
    <text evidence="2">The sequence shown here is derived from an EMBL/GenBank/DDBJ whole genome shotgun (WGS) entry which is preliminary data.</text>
</comment>
<dbReference type="RefSeq" id="WP_151514003.1">
    <property type="nucleotide sequence ID" value="NZ_VYUA01000076.1"/>
</dbReference>
<evidence type="ECO:0000313" key="3">
    <source>
        <dbReference type="Proteomes" id="UP000326907"/>
    </source>
</evidence>
<evidence type="ECO:0000256" key="1">
    <source>
        <dbReference type="SAM" id="MobiDB-lite"/>
    </source>
</evidence>
<feature type="compositionally biased region" description="Basic and acidic residues" evidence="1">
    <location>
        <begin position="7"/>
        <end position="21"/>
    </location>
</feature>
<accession>A0A5N5EFS1</accession>
<reference evidence="2 3" key="1">
    <citation type="submission" date="2019-09" db="EMBL/GenBank/DDBJ databases">
        <authorList>
            <person name="Liu P."/>
        </authorList>
    </citation>
    <scope>NUCLEOTIDE SEQUENCE [LARGE SCALE GENOMIC DNA]</scope>
    <source>
        <strain evidence="2 3">TRM68085</strain>
    </source>
</reference>
<sequence>MADEGEDRALRMLDKASRKNAEVTAPDAVDAGPGEGKESLDVTDLGAIPSQVQTQESPTIAVARERLVEAIGREAAFLADQRAGQAAQGLEALARAFALVSGGPVGTAHSTPADGGLAIQTRGMLPADQDAIVHRETVELTQR</sequence>
<feature type="region of interest" description="Disordered" evidence="1">
    <location>
        <begin position="1"/>
        <end position="41"/>
    </location>
</feature>
<proteinExistence type="predicted"/>
<evidence type="ECO:0000313" key="2">
    <source>
        <dbReference type="EMBL" id="KAB2587740.1"/>
    </source>
</evidence>
<dbReference type="EMBL" id="VYUA01000076">
    <property type="protein sequence ID" value="KAB2587740.1"/>
    <property type="molecule type" value="Genomic_DNA"/>
</dbReference>